<dbReference type="GO" id="GO:0016208">
    <property type="term" value="F:AMP binding"/>
    <property type="evidence" value="ECO:0007669"/>
    <property type="project" value="TreeGrafter"/>
</dbReference>
<dbReference type="SUPFAM" id="SSF53271">
    <property type="entry name" value="PRTase-like"/>
    <property type="match status" value="1"/>
</dbReference>
<keyword evidence="7 11" id="KW-0963">Cytoplasm</keyword>
<comment type="subunit">
    <text evidence="11">Homodimer.</text>
</comment>
<dbReference type="HAMAP" id="MF_00004">
    <property type="entry name" value="Aden_phosphoribosyltr"/>
    <property type="match status" value="1"/>
</dbReference>
<keyword evidence="8 11" id="KW-0328">Glycosyltransferase</keyword>
<dbReference type="InterPro" id="IPR050054">
    <property type="entry name" value="UPRTase/APRTase"/>
</dbReference>
<dbReference type="NCBIfam" id="NF002636">
    <property type="entry name" value="PRK02304.1-5"/>
    <property type="match status" value="1"/>
</dbReference>
<comment type="subcellular location">
    <subcellularLocation>
        <location evidence="3 11">Cytoplasm</location>
    </subcellularLocation>
</comment>
<keyword evidence="9 11" id="KW-0808">Transferase</keyword>
<dbReference type="GO" id="GO:0006168">
    <property type="term" value="P:adenine salvage"/>
    <property type="evidence" value="ECO:0007669"/>
    <property type="project" value="InterPro"/>
</dbReference>
<reference evidence="13 14" key="1">
    <citation type="submission" date="2019-02" db="EMBL/GenBank/DDBJ databases">
        <title>Apibacter muscae sp. nov.: a novel member of the house fly microbiota.</title>
        <authorList>
            <person name="Park R."/>
        </authorList>
    </citation>
    <scope>NUCLEOTIDE SEQUENCE [LARGE SCALE GENOMIC DNA]</scope>
    <source>
        <strain evidence="13 14">AL1</strain>
    </source>
</reference>
<evidence type="ECO:0000256" key="9">
    <source>
        <dbReference type="ARBA" id="ARBA00022679"/>
    </source>
</evidence>
<comment type="similarity">
    <text evidence="5 11">Belongs to the purine/pyrimidine phosphoribosyltransferase family.</text>
</comment>
<sequence>MNSLTEDIKQHITDVRDFPKEGILYKDISSLFLNTELCHRIVLEFVKFSKNKVDAVCGIESRGFLFGPQIAQLLNVPFIMIRKSGKLPPPVVSKNYNLEYNKATIEIKKHFISQGQRILIHDDILATGGTAKACAELITECGGIATQFSFIAELSFLNGTQTLLPHCNEIHSLVSY</sequence>
<evidence type="ECO:0000256" key="7">
    <source>
        <dbReference type="ARBA" id="ARBA00022490"/>
    </source>
</evidence>
<dbReference type="RefSeq" id="WP_146292803.1">
    <property type="nucleotide sequence ID" value="NZ_SELH01000021.1"/>
</dbReference>
<evidence type="ECO:0000313" key="13">
    <source>
        <dbReference type="EMBL" id="TWP27844.1"/>
    </source>
</evidence>
<dbReference type="InterPro" id="IPR029057">
    <property type="entry name" value="PRTase-like"/>
</dbReference>
<dbReference type="InterPro" id="IPR005764">
    <property type="entry name" value="Ade_phspho_trans"/>
</dbReference>
<evidence type="ECO:0000256" key="3">
    <source>
        <dbReference type="ARBA" id="ARBA00004496"/>
    </source>
</evidence>
<gene>
    <name evidence="11" type="primary">apt</name>
    <name evidence="13" type="ORF">ETU09_07040</name>
</gene>
<dbReference type="Proteomes" id="UP000319499">
    <property type="component" value="Unassembled WGS sequence"/>
</dbReference>
<evidence type="ECO:0000256" key="10">
    <source>
        <dbReference type="ARBA" id="ARBA00022726"/>
    </source>
</evidence>
<dbReference type="GO" id="GO:0003999">
    <property type="term" value="F:adenine phosphoribosyltransferase activity"/>
    <property type="evidence" value="ECO:0007669"/>
    <property type="project" value="UniProtKB-UniRule"/>
</dbReference>
<accession>A0A563DDI4</accession>
<comment type="caution">
    <text evidence="13">The sequence shown here is derived from an EMBL/GenBank/DDBJ whole genome shotgun (WGS) entry which is preliminary data.</text>
</comment>
<comment type="pathway">
    <text evidence="4 11">Purine metabolism; AMP biosynthesis via salvage pathway; AMP from adenine: step 1/1.</text>
</comment>
<organism evidence="13 14">
    <name type="scientific">Apibacter muscae</name>
    <dbReference type="NCBI Taxonomy" id="2509004"/>
    <lineage>
        <taxon>Bacteria</taxon>
        <taxon>Pseudomonadati</taxon>
        <taxon>Bacteroidota</taxon>
        <taxon>Flavobacteriia</taxon>
        <taxon>Flavobacteriales</taxon>
        <taxon>Weeksellaceae</taxon>
        <taxon>Apibacter</taxon>
    </lineage>
</organism>
<evidence type="ECO:0000256" key="6">
    <source>
        <dbReference type="ARBA" id="ARBA00011893"/>
    </source>
</evidence>
<dbReference type="GO" id="GO:0006166">
    <property type="term" value="P:purine ribonucleoside salvage"/>
    <property type="evidence" value="ECO:0007669"/>
    <property type="project" value="UniProtKB-KW"/>
</dbReference>
<proteinExistence type="inferred from homology"/>
<dbReference type="InterPro" id="IPR000836">
    <property type="entry name" value="PRTase_dom"/>
</dbReference>
<protein>
    <recommendedName>
        <fullName evidence="6 11">Adenine phosphoribosyltransferase</fullName>
        <shortName evidence="11">APRT</shortName>
        <ecNumber evidence="6 11">2.4.2.7</ecNumber>
    </recommendedName>
</protein>
<evidence type="ECO:0000256" key="4">
    <source>
        <dbReference type="ARBA" id="ARBA00004659"/>
    </source>
</evidence>
<comment type="catalytic activity">
    <reaction evidence="1 11">
        <text>AMP + diphosphate = 5-phospho-alpha-D-ribose 1-diphosphate + adenine</text>
        <dbReference type="Rhea" id="RHEA:16609"/>
        <dbReference type="ChEBI" id="CHEBI:16708"/>
        <dbReference type="ChEBI" id="CHEBI:33019"/>
        <dbReference type="ChEBI" id="CHEBI:58017"/>
        <dbReference type="ChEBI" id="CHEBI:456215"/>
        <dbReference type="EC" id="2.4.2.7"/>
    </reaction>
</comment>
<dbReference type="PANTHER" id="PTHR32315:SF3">
    <property type="entry name" value="ADENINE PHOSPHORIBOSYLTRANSFERASE"/>
    <property type="match status" value="1"/>
</dbReference>
<evidence type="ECO:0000259" key="12">
    <source>
        <dbReference type="Pfam" id="PF00156"/>
    </source>
</evidence>
<dbReference type="PANTHER" id="PTHR32315">
    <property type="entry name" value="ADENINE PHOSPHORIBOSYLTRANSFERASE"/>
    <property type="match status" value="1"/>
</dbReference>
<dbReference type="UniPathway" id="UPA00588">
    <property type="reaction ID" value="UER00646"/>
</dbReference>
<dbReference type="EMBL" id="SELH01000021">
    <property type="protein sequence ID" value="TWP27844.1"/>
    <property type="molecule type" value="Genomic_DNA"/>
</dbReference>
<name>A0A563DDI4_9FLAO</name>
<dbReference type="EC" id="2.4.2.7" evidence="6 11"/>
<evidence type="ECO:0000256" key="2">
    <source>
        <dbReference type="ARBA" id="ARBA00003968"/>
    </source>
</evidence>
<dbReference type="GO" id="GO:0044209">
    <property type="term" value="P:AMP salvage"/>
    <property type="evidence" value="ECO:0007669"/>
    <property type="project" value="UniProtKB-UniRule"/>
</dbReference>
<dbReference type="Gene3D" id="3.40.50.2020">
    <property type="match status" value="1"/>
</dbReference>
<feature type="domain" description="Phosphoribosyltransferase" evidence="12">
    <location>
        <begin position="49"/>
        <end position="142"/>
    </location>
</feature>
<evidence type="ECO:0000256" key="11">
    <source>
        <dbReference type="HAMAP-Rule" id="MF_00004"/>
    </source>
</evidence>
<dbReference type="AlphaFoldDB" id="A0A563DDI4"/>
<evidence type="ECO:0000256" key="5">
    <source>
        <dbReference type="ARBA" id="ARBA00008391"/>
    </source>
</evidence>
<dbReference type="Pfam" id="PF00156">
    <property type="entry name" value="Pribosyltran"/>
    <property type="match status" value="1"/>
</dbReference>
<dbReference type="CDD" id="cd06223">
    <property type="entry name" value="PRTases_typeI"/>
    <property type="match status" value="1"/>
</dbReference>
<keyword evidence="10 11" id="KW-0660">Purine salvage</keyword>
<evidence type="ECO:0000256" key="1">
    <source>
        <dbReference type="ARBA" id="ARBA00000868"/>
    </source>
</evidence>
<comment type="function">
    <text evidence="2 11">Catalyzes a salvage reaction resulting in the formation of AMP, that is energically less costly than de novo synthesis.</text>
</comment>
<dbReference type="GO" id="GO:0002055">
    <property type="term" value="F:adenine binding"/>
    <property type="evidence" value="ECO:0007669"/>
    <property type="project" value="TreeGrafter"/>
</dbReference>
<dbReference type="GO" id="GO:0005737">
    <property type="term" value="C:cytoplasm"/>
    <property type="evidence" value="ECO:0007669"/>
    <property type="project" value="UniProtKB-SubCell"/>
</dbReference>
<dbReference type="FunFam" id="3.40.50.2020:FF:000021">
    <property type="entry name" value="Adenine phosphoribosyltransferase"/>
    <property type="match status" value="1"/>
</dbReference>
<dbReference type="OrthoDB" id="9803963at2"/>
<keyword evidence="14" id="KW-1185">Reference proteome</keyword>
<evidence type="ECO:0000313" key="14">
    <source>
        <dbReference type="Proteomes" id="UP000319499"/>
    </source>
</evidence>
<evidence type="ECO:0000256" key="8">
    <source>
        <dbReference type="ARBA" id="ARBA00022676"/>
    </source>
</evidence>